<evidence type="ECO:0000313" key="2">
    <source>
        <dbReference type="EMBL" id="AJE32466.1"/>
    </source>
</evidence>
<dbReference type="RefSeq" id="WP_040085147.1">
    <property type="nucleotide sequence ID" value="NZ_BCSU01000016.1"/>
</dbReference>
<organism evidence="2 3">
    <name type="scientific">Corynebacterium humireducens NBRC 106098 = DSM 45392</name>
    <dbReference type="NCBI Taxonomy" id="1223515"/>
    <lineage>
        <taxon>Bacteria</taxon>
        <taxon>Bacillati</taxon>
        <taxon>Actinomycetota</taxon>
        <taxon>Actinomycetes</taxon>
        <taxon>Mycobacteriales</taxon>
        <taxon>Corynebacteriaceae</taxon>
        <taxon>Corynebacterium</taxon>
    </lineage>
</organism>
<dbReference type="InterPro" id="IPR026881">
    <property type="entry name" value="WYL_dom"/>
</dbReference>
<protein>
    <recommendedName>
        <fullName evidence="1">WYL domain-containing protein</fullName>
    </recommendedName>
</protein>
<evidence type="ECO:0000259" key="1">
    <source>
        <dbReference type="Pfam" id="PF13280"/>
    </source>
</evidence>
<dbReference type="HOGENOM" id="CLU_668542_0_0_11"/>
<reference evidence="2 3" key="1">
    <citation type="submission" date="2013-04" db="EMBL/GenBank/DDBJ databases">
        <title>Complete genome sequence of Corynebacterium humireducens DSM 45392(T), isolated from a wastewater-fed microbial fuel cell.</title>
        <authorList>
            <person name="Ruckert C."/>
            <person name="Albersmeier A."/>
            <person name="Kalinowski J."/>
        </authorList>
    </citation>
    <scope>NUCLEOTIDE SEQUENCE [LARGE SCALE GENOMIC DNA]</scope>
    <source>
        <strain evidence="3">MFC-5</strain>
    </source>
</reference>
<dbReference type="STRING" id="1223515.B842_03065"/>
<dbReference type="EMBL" id="CP005286">
    <property type="protein sequence ID" value="AJE32466.1"/>
    <property type="molecule type" value="Genomic_DNA"/>
</dbReference>
<proteinExistence type="predicted"/>
<dbReference type="OrthoDB" id="3171994at2"/>
<dbReference type="AlphaFoldDB" id="A0A0B5D1H1"/>
<sequence>MNDSRTLLRALPHLGETFTLDDAAATLRSLDPCGWPVPPDRDRVAWLLHDLVNSGHVLPEGTRFRIDPEELLGPALTDPPDHPVFAVTEWNSDIRQALSRSAVALLLVAHRLRRSLPQEHPAAGDIFTRAVVYLLASPTFREDIAAMPEPLDPARVMAAAARTIADTHPLGHPSPVDLPAGVDATSRLLGWQSPDPAIGPLQDLLAADPQASLVEEYRALLEPDPHSWIPDGTDLSAAELWTYPEFAVRTPATQTTSPVRALGRHYLYAFDSPLSETSVALDPLLRTYDPRVIGGNLLATRRDVTSLLLTRRTTVEEVPPERPTRIRAEIARTGMRLYDDLPAAEAQILAEALTLGTAVTIDYRNKAGVESRRTITNPTLVSNTLLRGFCHLRGEDRTFRIDQISRVRRAW</sequence>
<name>A0A0B5D1H1_9CORY</name>
<evidence type="ECO:0000313" key="3">
    <source>
        <dbReference type="Proteomes" id="UP000031524"/>
    </source>
</evidence>
<accession>A0A0B5D1H1</accession>
<dbReference type="Proteomes" id="UP000031524">
    <property type="component" value="Chromosome"/>
</dbReference>
<dbReference type="Pfam" id="PF13280">
    <property type="entry name" value="WYL"/>
    <property type="match status" value="1"/>
</dbReference>
<gene>
    <name evidence="2" type="ORF">B842_03065</name>
</gene>
<feature type="domain" description="WYL" evidence="1">
    <location>
        <begin position="348"/>
        <end position="408"/>
    </location>
</feature>
<keyword evidence="3" id="KW-1185">Reference proteome</keyword>
<dbReference type="KEGG" id="chm:B842_03065"/>